<dbReference type="GeneID" id="63844043"/>
<protein>
    <submittedName>
        <fullName evidence="1">Uncharacterized protein</fullName>
    </submittedName>
</protein>
<evidence type="ECO:0000313" key="2">
    <source>
        <dbReference type="Proteomes" id="UP000800039"/>
    </source>
</evidence>
<proteinExistence type="predicted"/>
<organism evidence="1 2">
    <name type="scientific">Cucurbitaria berberidis CBS 394.84</name>
    <dbReference type="NCBI Taxonomy" id="1168544"/>
    <lineage>
        <taxon>Eukaryota</taxon>
        <taxon>Fungi</taxon>
        <taxon>Dikarya</taxon>
        <taxon>Ascomycota</taxon>
        <taxon>Pezizomycotina</taxon>
        <taxon>Dothideomycetes</taxon>
        <taxon>Pleosporomycetidae</taxon>
        <taxon>Pleosporales</taxon>
        <taxon>Pleosporineae</taxon>
        <taxon>Cucurbitariaceae</taxon>
        <taxon>Cucurbitaria</taxon>
    </lineage>
</organism>
<gene>
    <name evidence="1" type="ORF">K460DRAFT_148160</name>
</gene>
<evidence type="ECO:0000313" key="1">
    <source>
        <dbReference type="EMBL" id="KAF1843588.1"/>
    </source>
</evidence>
<dbReference type="EMBL" id="ML976617">
    <property type="protein sequence ID" value="KAF1843588.1"/>
    <property type="molecule type" value="Genomic_DNA"/>
</dbReference>
<comment type="caution">
    <text evidence="1">The sequence shown here is derived from an EMBL/GenBank/DDBJ whole genome shotgun (WGS) entry which is preliminary data.</text>
</comment>
<dbReference type="Proteomes" id="UP000800039">
    <property type="component" value="Unassembled WGS sequence"/>
</dbReference>
<reference evidence="1" key="1">
    <citation type="submission" date="2020-01" db="EMBL/GenBank/DDBJ databases">
        <authorList>
            <consortium name="DOE Joint Genome Institute"/>
            <person name="Haridas S."/>
            <person name="Albert R."/>
            <person name="Binder M."/>
            <person name="Bloem J."/>
            <person name="Labutti K."/>
            <person name="Salamov A."/>
            <person name="Andreopoulos B."/>
            <person name="Baker S.E."/>
            <person name="Barry K."/>
            <person name="Bills G."/>
            <person name="Bluhm B.H."/>
            <person name="Cannon C."/>
            <person name="Castanera R."/>
            <person name="Culley D.E."/>
            <person name="Daum C."/>
            <person name="Ezra D."/>
            <person name="Gonzalez J.B."/>
            <person name="Henrissat B."/>
            <person name="Kuo A."/>
            <person name="Liang C."/>
            <person name="Lipzen A."/>
            <person name="Lutzoni F."/>
            <person name="Magnuson J."/>
            <person name="Mondo S."/>
            <person name="Nolan M."/>
            <person name="Ohm R."/>
            <person name="Pangilinan J."/>
            <person name="Park H.-J."/>
            <person name="Ramirez L."/>
            <person name="Alfaro M."/>
            <person name="Sun H."/>
            <person name="Tritt A."/>
            <person name="Yoshinaga Y."/>
            <person name="Zwiers L.-H."/>
            <person name="Turgeon B.G."/>
            <person name="Goodwin S.B."/>
            <person name="Spatafora J.W."/>
            <person name="Crous P.W."/>
            <person name="Grigoriev I.V."/>
        </authorList>
    </citation>
    <scope>NUCLEOTIDE SEQUENCE</scope>
    <source>
        <strain evidence="1">CBS 394.84</strain>
    </source>
</reference>
<dbReference type="AlphaFoldDB" id="A0A9P4GCX2"/>
<sequence>MSTVQYHSRYSCTTWANRYRLQEECQCRHSQSSYRLCSAPLWIRGPSTSTSSHFKRQPHNSWLRIRSFLRP</sequence>
<name>A0A9P4GCX2_9PLEO</name>
<dbReference type="RefSeq" id="XP_040786151.1">
    <property type="nucleotide sequence ID" value="XM_040926791.1"/>
</dbReference>
<keyword evidence="2" id="KW-1185">Reference proteome</keyword>
<accession>A0A9P4GCX2</accession>